<reference evidence="3" key="4">
    <citation type="submission" date="2024-02" db="EMBL/GenBank/DDBJ databases">
        <title>Comparative genomics of Cryptococcus and Kwoniella reveals pathogenesis evolution and contrasting modes of karyotype evolution via chromosome fusion or intercentromeric recombination.</title>
        <authorList>
            <person name="Coelho M.A."/>
            <person name="David-Palma M."/>
            <person name="Shea T."/>
            <person name="Bowers K."/>
            <person name="McGinley-Smith S."/>
            <person name="Mohammad A.W."/>
            <person name="Gnirke A."/>
            <person name="Yurkov A.M."/>
            <person name="Nowrousian M."/>
            <person name="Sun S."/>
            <person name="Cuomo C.A."/>
            <person name="Heitman J."/>
        </authorList>
    </citation>
    <scope>NUCLEOTIDE SEQUENCE</scope>
    <source>
        <strain evidence="3">CBS 10118</strain>
    </source>
</reference>
<dbReference type="VEuPathDB" id="FungiDB:I302_03912"/>
<evidence type="ECO:0000313" key="2">
    <source>
        <dbReference type="EMBL" id="OCF26233.1"/>
    </source>
</evidence>
<dbReference type="PANTHER" id="PTHR15020">
    <property type="entry name" value="FLAVIN REDUCTASE-RELATED"/>
    <property type="match status" value="1"/>
</dbReference>
<reference evidence="2" key="3">
    <citation type="submission" date="2014-01" db="EMBL/GenBank/DDBJ databases">
        <title>Evolution of pathogenesis and genome organization in the Tremellales.</title>
        <authorList>
            <person name="Cuomo C."/>
            <person name="Litvintseva A."/>
            <person name="Heitman J."/>
            <person name="Chen Y."/>
            <person name="Sun S."/>
            <person name="Springer D."/>
            <person name="Dromer F."/>
            <person name="Young S."/>
            <person name="Zeng Q."/>
            <person name="Chapman S."/>
            <person name="Gujja S."/>
            <person name="Saif S."/>
            <person name="Birren B."/>
        </authorList>
    </citation>
    <scope>NUCLEOTIDE SEQUENCE</scope>
    <source>
        <strain evidence="2">CBS 10118</strain>
    </source>
</reference>
<reference evidence="3" key="2">
    <citation type="submission" date="2013-07" db="EMBL/GenBank/DDBJ databases">
        <authorList>
            <consortium name="The Broad Institute Genome Sequencing Platform"/>
            <person name="Cuomo C."/>
            <person name="Litvintseva A."/>
            <person name="Chen Y."/>
            <person name="Heitman J."/>
            <person name="Sun S."/>
            <person name="Springer D."/>
            <person name="Dromer F."/>
            <person name="Young S.K."/>
            <person name="Zeng Q."/>
            <person name="Gargeya S."/>
            <person name="Fitzgerald M."/>
            <person name="Abouelleil A."/>
            <person name="Alvarado L."/>
            <person name="Berlin A.M."/>
            <person name="Chapman S.B."/>
            <person name="Dewar J."/>
            <person name="Goldberg J."/>
            <person name="Griggs A."/>
            <person name="Gujja S."/>
            <person name="Hansen M."/>
            <person name="Howarth C."/>
            <person name="Imamovic A."/>
            <person name="Larimer J."/>
            <person name="McCowan C."/>
            <person name="Murphy C."/>
            <person name="Pearson M."/>
            <person name="Priest M."/>
            <person name="Roberts A."/>
            <person name="Saif S."/>
            <person name="Shea T."/>
            <person name="Sykes S."/>
            <person name="Wortman J."/>
            <person name="Nusbaum C."/>
            <person name="Birren B."/>
        </authorList>
    </citation>
    <scope>NUCLEOTIDE SEQUENCE</scope>
    <source>
        <strain evidence="3">CBS 10118</strain>
    </source>
</reference>
<dbReference type="EMBL" id="CP144541">
    <property type="protein sequence ID" value="WVW78581.1"/>
    <property type="molecule type" value="Genomic_DNA"/>
</dbReference>
<dbReference type="InterPro" id="IPR036291">
    <property type="entry name" value="NAD(P)-bd_dom_sf"/>
</dbReference>
<keyword evidence="4" id="KW-1185">Reference proteome</keyword>
<dbReference type="RefSeq" id="XP_019047303.1">
    <property type="nucleotide sequence ID" value="XM_019190555.1"/>
</dbReference>
<protein>
    <recommendedName>
        <fullName evidence="1">NAD(P)-binding domain-containing protein</fullName>
    </recommendedName>
</protein>
<name>A0A1B9G5E7_9TREE</name>
<dbReference type="Proteomes" id="UP000092730">
    <property type="component" value="Chromosome 1"/>
</dbReference>
<dbReference type="InterPro" id="IPR016040">
    <property type="entry name" value="NAD(P)-bd_dom"/>
</dbReference>
<dbReference type="Pfam" id="PF13460">
    <property type="entry name" value="NAD_binding_10"/>
    <property type="match status" value="1"/>
</dbReference>
<gene>
    <name evidence="2" type="ORF">I302_03912</name>
    <name evidence="3" type="ORF">I302_100537</name>
</gene>
<sequence length="240" mass="26116">MVKFIVIGGGGKVAQHFTKQAVEAGHEVHSVIRNDGHSEELKKLGAKIHILSLEDASVPDLTSLFTKVNPDVVIFAAGAGGKPPGPEVIDYQGAVKVFDAMESSNRKRLILIGAVDVRTRDKGWPEWYDEDDKSTSDKVWKAIPTYLDAKLKAEIELHKRKQLQFTVVRPGGLTLEPAGKVQLGKTHLKQTSRELVAQVILAISTKKGTEGLTIDVMDGEGSIEDELNKVVEDGTDAWTG</sequence>
<dbReference type="KEGG" id="kbi:30208311"/>
<dbReference type="Gene3D" id="3.40.50.720">
    <property type="entry name" value="NAD(P)-binding Rossmann-like Domain"/>
    <property type="match status" value="1"/>
</dbReference>
<evidence type="ECO:0000259" key="1">
    <source>
        <dbReference type="Pfam" id="PF13460"/>
    </source>
</evidence>
<reference evidence="2" key="1">
    <citation type="submission" date="2013-07" db="EMBL/GenBank/DDBJ databases">
        <title>The Genome Sequence of Cryptococcus bestiolae CBS10118.</title>
        <authorList>
            <consortium name="The Broad Institute Genome Sequencing Platform"/>
            <person name="Cuomo C."/>
            <person name="Litvintseva A."/>
            <person name="Chen Y."/>
            <person name="Heitman J."/>
            <person name="Sun S."/>
            <person name="Springer D."/>
            <person name="Dromer F."/>
            <person name="Young S.K."/>
            <person name="Zeng Q."/>
            <person name="Gargeya S."/>
            <person name="Fitzgerald M."/>
            <person name="Abouelleil A."/>
            <person name="Alvarado L."/>
            <person name="Berlin A.M."/>
            <person name="Chapman S.B."/>
            <person name="Dewar J."/>
            <person name="Goldberg J."/>
            <person name="Griggs A."/>
            <person name="Gujja S."/>
            <person name="Hansen M."/>
            <person name="Howarth C."/>
            <person name="Imamovic A."/>
            <person name="Larimer J."/>
            <person name="McCowan C."/>
            <person name="Murphy C."/>
            <person name="Pearson M."/>
            <person name="Priest M."/>
            <person name="Roberts A."/>
            <person name="Saif S."/>
            <person name="Shea T."/>
            <person name="Sykes S."/>
            <person name="Wortman J."/>
            <person name="Nusbaum C."/>
            <person name="Birren B."/>
        </authorList>
    </citation>
    <scope>NUCLEOTIDE SEQUENCE [LARGE SCALE GENOMIC DNA]</scope>
    <source>
        <strain evidence="2">CBS 10118</strain>
    </source>
</reference>
<dbReference type="SUPFAM" id="SSF51735">
    <property type="entry name" value="NAD(P)-binding Rossmann-fold domains"/>
    <property type="match status" value="1"/>
</dbReference>
<organism evidence="2">
    <name type="scientific">Kwoniella bestiolae CBS 10118</name>
    <dbReference type="NCBI Taxonomy" id="1296100"/>
    <lineage>
        <taxon>Eukaryota</taxon>
        <taxon>Fungi</taxon>
        <taxon>Dikarya</taxon>
        <taxon>Basidiomycota</taxon>
        <taxon>Agaricomycotina</taxon>
        <taxon>Tremellomycetes</taxon>
        <taxon>Tremellales</taxon>
        <taxon>Cryptococcaceae</taxon>
        <taxon>Kwoniella</taxon>
    </lineage>
</organism>
<evidence type="ECO:0000313" key="4">
    <source>
        <dbReference type="Proteomes" id="UP000092730"/>
    </source>
</evidence>
<dbReference type="AlphaFoldDB" id="A0A1B9G5E7"/>
<accession>A0A1B9G5E7</accession>
<dbReference type="STRING" id="1296100.A0A1B9G5E7"/>
<dbReference type="GeneID" id="30208311"/>
<dbReference type="PANTHER" id="PTHR15020:SF50">
    <property type="entry name" value="UPF0659 PROTEIN YMR090W"/>
    <property type="match status" value="1"/>
</dbReference>
<evidence type="ECO:0000313" key="3">
    <source>
        <dbReference type="EMBL" id="WVW78581.1"/>
    </source>
</evidence>
<proteinExistence type="predicted"/>
<feature type="domain" description="NAD(P)-binding" evidence="1">
    <location>
        <begin position="8"/>
        <end position="204"/>
    </location>
</feature>
<dbReference type="OrthoDB" id="10254604at2759"/>
<dbReference type="EMBL" id="KI894020">
    <property type="protein sequence ID" value="OCF26233.1"/>
    <property type="molecule type" value="Genomic_DNA"/>
</dbReference>